<dbReference type="KEGG" id="spir:CWM47_15575"/>
<gene>
    <name evidence="2" type="ORF">CWM47_15575</name>
</gene>
<dbReference type="Proteomes" id="UP000232883">
    <property type="component" value="Chromosome"/>
</dbReference>
<name>A0A2K8YZU4_9BACT</name>
<keyword evidence="3" id="KW-1185">Reference proteome</keyword>
<accession>A0A2K8YZU4</accession>
<evidence type="ECO:0000259" key="1">
    <source>
        <dbReference type="Pfam" id="PF12867"/>
    </source>
</evidence>
<dbReference type="AlphaFoldDB" id="A0A2K8YZU4"/>
<dbReference type="OrthoDB" id="9793216at2"/>
<dbReference type="InterPro" id="IPR034660">
    <property type="entry name" value="DinB/YfiT-like"/>
</dbReference>
<evidence type="ECO:0000313" key="3">
    <source>
        <dbReference type="Proteomes" id="UP000232883"/>
    </source>
</evidence>
<reference evidence="2 3" key="1">
    <citation type="submission" date="2017-11" db="EMBL/GenBank/DDBJ databases">
        <title>Taxonomic description and genome sequences of Spirosoma HA7 sp. nov., isolated from pollen microhabitat of Corylus avellana.</title>
        <authorList>
            <person name="Ambika Manirajan B."/>
            <person name="Suarez C."/>
            <person name="Ratering S."/>
            <person name="Geissler-Plaum R."/>
            <person name="Cardinale M."/>
            <person name="Sylvia S."/>
        </authorList>
    </citation>
    <scope>NUCLEOTIDE SEQUENCE [LARGE SCALE GENOMIC DNA]</scope>
    <source>
        <strain evidence="2 3">HA7</strain>
    </source>
</reference>
<evidence type="ECO:0000313" key="2">
    <source>
        <dbReference type="EMBL" id="AUD03129.1"/>
    </source>
</evidence>
<feature type="domain" description="DinB-like" evidence="1">
    <location>
        <begin position="48"/>
        <end position="164"/>
    </location>
</feature>
<protein>
    <recommendedName>
        <fullName evidence="1">DinB-like domain-containing protein</fullName>
    </recommendedName>
</protein>
<dbReference type="SUPFAM" id="SSF109854">
    <property type="entry name" value="DinB/YfiT-like putative metalloenzymes"/>
    <property type="match status" value="1"/>
</dbReference>
<sequence length="174" mass="19696">MTKSDIPVMPKFFDRYINLAGNDWLLLDALTQNASFETLIPLQTLEALGDLRYAPGKWTAKDIVQHIIDTERIMSYRAMRLSRNDQTPLPGFDEESFGEFANASHRTISDLYDEYAIVRKASIALFTSFDNEMLLRSGTCSEQKISVIALGFVLVGHATHHANILKERYLPLLA</sequence>
<organism evidence="2 3">
    <name type="scientific">Spirosoma pollinicola</name>
    <dbReference type="NCBI Taxonomy" id="2057025"/>
    <lineage>
        <taxon>Bacteria</taxon>
        <taxon>Pseudomonadati</taxon>
        <taxon>Bacteroidota</taxon>
        <taxon>Cytophagia</taxon>
        <taxon>Cytophagales</taxon>
        <taxon>Cytophagaceae</taxon>
        <taxon>Spirosoma</taxon>
    </lineage>
</organism>
<dbReference type="Pfam" id="PF12867">
    <property type="entry name" value="DinB_2"/>
    <property type="match status" value="1"/>
</dbReference>
<dbReference type="Gene3D" id="1.20.120.450">
    <property type="entry name" value="dinb family like domain"/>
    <property type="match status" value="1"/>
</dbReference>
<dbReference type="InterPro" id="IPR024775">
    <property type="entry name" value="DinB-like"/>
</dbReference>
<proteinExistence type="predicted"/>
<dbReference type="RefSeq" id="WP_100989057.1">
    <property type="nucleotide sequence ID" value="NZ_CP025096.1"/>
</dbReference>
<dbReference type="EMBL" id="CP025096">
    <property type="protein sequence ID" value="AUD03129.1"/>
    <property type="molecule type" value="Genomic_DNA"/>
</dbReference>